<proteinExistence type="predicted"/>
<dbReference type="InterPro" id="IPR043993">
    <property type="entry name" value="T4SS_pilin"/>
</dbReference>
<reference evidence="2 3" key="1">
    <citation type="submission" date="2015-02" db="EMBL/GenBank/DDBJ databases">
        <title>Improved understanding of the partial-nitritation anammox process through 23 genomes representing the majority of the microbial community.</title>
        <authorList>
            <person name="Speth D.R."/>
            <person name="In T Zandt M."/>
            <person name="Guerrero Cruz S."/>
            <person name="Jetten M.S."/>
            <person name="Dutilh B.E."/>
        </authorList>
    </citation>
    <scope>NUCLEOTIDE SEQUENCE [LARGE SCALE GENOMIC DNA]</scope>
    <source>
        <strain evidence="2">OLB21</strain>
    </source>
</reference>
<dbReference type="Pfam" id="PF18895">
    <property type="entry name" value="T4SS_pilin"/>
    <property type="match status" value="1"/>
</dbReference>
<keyword evidence="1" id="KW-1133">Transmembrane helix</keyword>
<feature type="transmembrane region" description="Helical" evidence="1">
    <location>
        <begin position="88"/>
        <end position="115"/>
    </location>
</feature>
<gene>
    <name evidence="2" type="ORF">UZ20_WS6002000293</name>
</gene>
<dbReference type="STRING" id="1617427.UZ20_WS6002000293"/>
<protein>
    <recommendedName>
        <fullName evidence="4">TrbC/VIRB2 family protein</fullName>
    </recommendedName>
</protein>
<evidence type="ECO:0000313" key="2">
    <source>
        <dbReference type="EMBL" id="KXK09725.1"/>
    </source>
</evidence>
<keyword evidence="1" id="KW-0812">Transmembrane</keyword>
<evidence type="ECO:0000256" key="1">
    <source>
        <dbReference type="SAM" id="Phobius"/>
    </source>
</evidence>
<accession>A0A136KJV6</accession>
<dbReference type="EMBL" id="JYPD01000012">
    <property type="protein sequence ID" value="KXK09725.1"/>
    <property type="molecule type" value="Genomic_DNA"/>
</dbReference>
<dbReference type="AlphaFoldDB" id="A0A136KJV6"/>
<organism evidence="2 3">
    <name type="scientific">candidate division WS6 bacterium OLB21</name>
    <dbReference type="NCBI Taxonomy" id="1617427"/>
    <lineage>
        <taxon>Bacteria</taxon>
        <taxon>Candidatus Dojkabacteria</taxon>
    </lineage>
</organism>
<sequence length="117" mass="12082">MKKQLSTFVLSIVIFFVAATKVLAQNPIQNPVNPAFGNISSIVSSLSAFILPAATLALLAMIILGGFTKLTAAGNADQEAKANKILTYAVIGFVIIIVAPVVVGLIGAIFGIQLIGN</sequence>
<dbReference type="Proteomes" id="UP000070449">
    <property type="component" value="Unassembled WGS sequence"/>
</dbReference>
<keyword evidence="1" id="KW-0472">Membrane</keyword>
<name>A0A136KJV6_9BACT</name>
<evidence type="ECO:0000313" key="3">
    <source>
        <dbReference type="Proteomes" id="UP000070449"/>
    </source>
</evidence>
<comment type="caution">
    <text evidence="2">The sequence shown here is derived from an EMBL/GenBank/DDBJ whole genome shotgun (WGS) entry which is preliminary data.</text>
</comment>
<evidence type="ECO:0008006" key="4">
    <source>
        <dbReference type="Google" id="ProtNLM"/>
    </source>
</evidence>
<feature type="transmembrane region" description="Helical" evidence="1">
    <location>
        <begin position="48"/>
        <end position="67"/>
    </location>
</feature>